<evidence type="ECO:0000256" key="11">
    <source>
        <dbReference type="PIRSR" id="PIRSR621190-2"/>
    </source>
</evidence>
<feature type="signal peptide" evidence="14">
    <location>
        <begin position="1"/>
        <end position="27"/>
    </location>
</feature>
<feature type="binding site" evidence="11">
    <location>
        <position position="241"/>
    </location>
    <ligand>
        <name>Ca(2+)</name>
        <dbReference type="ChEBI" id="CHEBI:29108"/>
        <label>3</label>
    </ligand>
</feature>
<feature type="compositionally biased region" description="Polar residues" evidence="13">
    <location>
        <begin position="322"/>
        <end position="331"/>
    </location>
</feature>
<dbReference type="GO" id="GO:0006508">
    <property type="term" value="P:proteolysis"/>
    <property type="evidence" value="ECO:0007669"/>
    <property type="project" value="UniProtKB-KW"/>
</dbReference>
<dbReference type="GO" id="GO:0008270">
    <property type="term" value="F:zinc ion binding"/>
    <property type="evidence" value="ECO:0007669"/>
    <property type="project" value="InterPro"/>
</dbReference>
<dbReference type="GO" id="GO:0030198">
    <property type="term" value="P:extracellular matrix organization"/>
    <property type="evidence" value="ECO:0007669"/>
    <property type="project" value="TreeGrafter"/>
</dbReference>
<feature type="binding site" evidence="11">
    <location>
        <position position="218"/>
    </location>
    <ligand>
        <name>Ca(2+)</name>
        <dbReference type="ChEBI" id="CHEBI:29108"/>
        <label>3</label>
    </ligand>
</feature>
<dbReference type="InterPro" id="IPR021190">
    <property type="entry name" value="Pept_M10A"/>
</dbReference>
<evidence type="ECO:0000313" key="17">
    <source>
        <dbReference type="Proteomes" id="UP000652761"/>
    </source>
</evidence>
<feature type="binding site" description="in inhibited form" evidence="11">
    <location>
        <position position="120"/>
    </location>
    <ligand>
        <name>Zn(2+)</name>
        <dbReference type="ChEBI" id="CHEBI:29105"/>
        <label>2</label>
        <note>catalytic</note>
    </ligand>
</feature>
<dbReference type="InterPro" id="IPR006026">
    <property type="entry name" value="Peptidase_Metallo"/>
</dbReference>
<evidence type="ECO:0000256" key="14">
    <source>
        <dbReference type="SAM" id="SignalP"/>
    </source>
</evidence>
<dbReference type="PANTHER" id="PTHR10201:SF272">
    <property type="entry name" value="METALLOENDOPROTEINASE 5-MMP"/>
    <property type="match status" value="1"/>
</dbReference>
<evidence type="ECO:0000256" key="1">
    <source>
        <dbReference type="ARBA" id="ARBA00009614"/>
    </source>
</evidence>
<dbReference type="Pfam" id="PF00413">
    <property type="entry name" value="Peptidase_M10"/>
    <property type="match status" value="1"/>
</dbReference>
<dbReference type="Proteomes" id="UP000652761">
    <property type="component" value="Unassembled WGS sequence"/>
</dbReference>
<feature type="binding site" evidence="11">
    <location>
        <position position="211"/>
    </location>
    <ligand>
        <name>Zn(2+)</name>
        <dbReference type="ChEBI" id="CHEBI:29105"/>
        <label>1</label>
    </ligand>
</feature>
<gene>
    <name evidence="16" type="ORF">Taro_040607</name>
</gene>
<evidence type="ECO:0000313" key="16">
    <source>
        <dbReference type="EMBL" id="MQM07764.1"/>
    </source>
</evidence>
<keyword evidence="8" id="KW-0865">Zymogen</keyword>
<comment type="caution">
    <text evidence="16">The sequence shown here is derived from an EMBL/GenBank/DDBJ whole genome shotgun (WGS) entry which is preliminary data.</text>
</comment>
<keyword evidence="4 14" id="KW-0732">Signal</keyword>
<feature type="region of interest" description="Disordered" evidence="13">
    <location>
        <begin position="317"/>
        <end position="342"/>
    </location>
</feature>
<feature type="binding site" evidence="11">
    <location>
        <position position="270"/>
    </location>
    <ligand>
        <name>Zn(2+)</name>
        <dbReference type="ChEBI" id="CHEBI:29105"/>
        <label>2</label>
        <note>catalytic</note>
    </ligand>
</feature>
<comment type="similarity">
    <text evidence="1">Belongs to the peptidase M10A family. Matrix metalloproteinases (MMPs) subfamily.</text>
</comment>
<feature type="chain" id="PRO_5032670543" description="Peptidase metallopeptidase domain-containing protein" evidence="14">
    <location>
        <begin position="28"/>
        <end position="365"/>
    </location>
</feature>
<sequence>MRSPSGILTLLCFSSALLFLVPLLASAHPFGYHDEGNPENPWDRFYNLSGCHRGDDRPGLADVKRYLHRFGYLPDLPSNFSGDFDDALEAALLAYQRNFHLNASGALDSSTVDLMVQPRCGVADVEVNGTATARGRGLYSYFSGRPTWPRSNNHLTYTFTSTSGIAASSSAIRAVFARAFSRWSAVTTLTFSEAAIPLMADITIGFYGGDHGDGEPFDGVLGTLAHAFSPPDGRFHLDAAENWVAEGDVAAAESLSAVDLESVAVHEIGHLLGLGHSTVPEAIMYPTIRAGTRKVDLSQDDVDGIQSLYGTNPSFTGLAMSPGSSTSPTNTMRERETNGGSAAPAGWAPAIARLVVAVGASLLVW</sequence>
<feature type="binding site" evidence="11">
    <location>
        <position position="201"/>
    </location>
    <ligand>
        <name>Ca(2+)</name>
        <dbReference type="ChEBI" id="CHEBI:29108"/>
        <label>2</label>
    </ligand>
</feature>
<dbReference type="PANTHER" id="PTHR10201">
    <property type="entry name" value="MATRIX METALLOPROTEINASE"/>
    <property type="match status" value="1"/>
</dbReference>
<dbReference type="SMR" id="A0A843WV19"/>
<feature type="binding site" evidence="11">
    <location>
        <position position="241"/>
    </location>
    <ligand>
        <name>Ca(2+)</name>
        <dbReference type="ChEBI" id="CHEBI:29108"/>
        <label>1</label>
    </ligand>
</feature>
<dbReference type="InterPro" id="IPR036365">
    <property type="entry name" value="PGBD-like_sf"/>
</dbReference>
<dbReference type="InterPro" id="IPR002477">
    <property type="entry name" value="Peptidoglycan-bd-like"/>
</dbReference>
<evidence type="ECO:0000256" key="10">
    <source>
        <dbReference type="PIRSR" id="PIRSR621190-1"/>
    </source>
</evidence>
<evidence type="ECO:0000256" key="5">
    <source>
        <dbReference type="ARBA" id="ARBA00022801"/>
    </source>
</evidence>
<keyword evidence="11" id="KW-0106">Calcium</keyword>
<protein>
    <recommendedName>
        <fullName evidence="15">Peptidase metallopeptidase domain-containing protein</fullName>
    </recommendedName>
</protein>
<feature type="binding site" evidence="11">
    <location>
        <position position="226"/>
    </location>
    <ligand>
        <name>Zn(2+)</name>
        <dbReference type="ChEBI" id="CHEBI:29105"/>
        <label>1</label>
    </ligand>
</feature>
<proteinExistence type="inferred from homology"/>
<dbReference type="PRINTS" id="PR00138">
    <property type="entry name" value="MATRIXIN"/>
</dbReference>
<dbReference type="InterPro" id="IPR033739">
    <property type="entry name" value="M10A_MMP"/>
</dbReference>
<dbReference type="SMART" id="SM00235">
    <property type="entry name" value="ZnMc"/>
    <property type="match status" value="1"/>
</dbReference>
<keyword evidence="17" id="KW-1185">Reference proteome</keyword>
<feature type="binding site" evidence="11">
    <location>
        <position position="219"/>
    </location>
    <ligand>
        <name>Ca(2+)</name>
        <dbReference type="ChEBI" id="CHEBI:29108"/>
        <label>3</label>
    </ligand>
</feature>
<evidence type="ECO:0000256" key="8">
    <source>
        <dbReference type="ARBA" id="ARBA00023145"/>
    </source>
</evidence>
<keyword evidence="9" id="KW-0325">Glycoprotein</keyword>
<name>A0A843WV19_COLES</name>
<evidence type="ECO:0000256" key="4">
    <source>
        <dbReference type="ARBA" id="ARBA00022729"/>
    </source>
</evidence>
<evidence type="ECO:0000256" key="2">
    <source>
        <dbReference type="ARBA" id="ARBA00022670"/>
    </source>
</evidence>
<dbReference type="GO" id="GO:0030574">
    <property type="term" value="P:collagen catabolic process"/>
    <property type="evidence" value="ECO:0007669"/>
    <property type="project" value="TreeGrafter"/>
</dbReference>
<dbReference type="InterPro" id="IPR024079">
    <property type="entry name" value="MetalloPept_cat_dom_sf"/>
</dbReference>
<evidence type="ECO:0000259" key="15">
    <source>
        <dbReference type="SMART" id="SM00235"/>
    </source>
</evidence>
<feature type="binding site" evidence="11">
    <location>
        <position position="266"/>
    </location>
    <ligand>
        <name>Zn(2+)</name>
        <dbReference type="ChEBI" id="CHEBI:29105"/>
        <label>2</label>
        <note>catalytic</note>
    </ligand>
</feature>
<dbReference type="AlphaFoldDB" id="A0A843WV19"/>
<feature type="short sequence motif" description="Cysteine switch" evidence="12">
    <location>
        <begin position="118"/>
        <end position="125"/>
    </location>
</feature>
<accession>A0A843WV19</accession>
<dbReference type="EMBL" id="NMUH01003948">
    <property type="protein sequence ID" value="MQM07764.1"/>
    <property type="molecule type" value="Genomic_DNA"/>
</dbReference>
<keyword evidence="3 11" id="KW-0479">Metal-binding</keyword>
<feature type="binding site" evidence="11">
    <location>
        <position position="238"/>
    </location>
    <ligand>
        <name>Ca(2+)</name>
        <dbReference type="ChEBI" id="CHEBI:29108"/>
        <label>3</label>
    </ligand>
</feature>
<dbReference type="GO" id="GO:0004222">
    <property type="term" value="F:metalloendopeptidase activity"/>
    <property type="evidence" value="ECO:0007669"/>
    <property type="project" value="InterPro"/>
</dbReference>
<keyword evidence="6 11" id="KW-0862">Zinc</keyword>
<dbReference type="SUPFAM" id="SSF47090">
    <property type="entry name" value="PGBD-like"/>
    <property type="match status" value="1"/>
</dbReference>
<evidence type="ECO:0000256" key="7">
    <source>
        <dbReference type="ARBA" id="ARBA00023049"/>
    </source>
</evidence>
<feature type="binding site" evidence="11">
    <location>
        <position position="236"/>
    </location>
    <ligand>
        <name>Zn(2+)</name>
        <dbReference type="ChEBI" id="CHEBI:29105"/>
        <label>1</label>
    </ligand>
</feature>
<evidence type="ECO:0000256" key="12">
    <source>
        <dbReference type="PIRSR" id="PIRSR621190-5"/>
    </source>
</evidence>
<feature type="binding site" evidence="11">
    <location>
        <position position="284"/>
    </location>
    <ligand>
        <name>Zn(2+)</name>
        <dbReference type="ChEBI" id="CHEBI:29105"/>
        <label>2</label>
        <note>catalytic</note>
    </ligand>
</feature>
<dbReference type="CDD" id="cd04278">
    <property type="entry name" value="ZnMc_MMP"/>
    <property type="match status" value="1"/>
</dbReference>
<dbReference type="InterPro" id="IPR001818">
    <property type="entry name" value="Pept_M10_metallopeptidase"/>
</dbReference>
<feature type="domain" description="Peptidase metallopeptidase" evidence="15">
    <location>
        <begin position="144"/>
        <end position="311"/>
    </location>
</feature>
<dbReference type="OrthoDB" id="406838at2759"/>
<keyword evidence="7" id="KW-0482">Metalloprotease</keyword>
<dbReference type="GO" id="GO:0031012">
    <property type="term" value="C:extracellular matrix"/>
    <property type="evidence" value="ECO:0007669"/>
    <property type="project" value="InterPro"/>
</dbReference>
<dbReference type="Pfam" id="PF01471">
    <property type="entry name" value="PG_binding_1"/>
    <property type="match status" value="1"/>
</dbReference>
<keyword evidence="2" id="KW-0645">Protease</keyword>
<dbReference type="SUPFAM" id="SSF55486">
    <property type="entry name" value="Metalloproteases ('zincins'), catalytic domain"/>
    <property type="match status" value="1"/>
</dbReference>
<evidence type="ECO:0000256" key="6">
    <source>
        <dbReference type="ARBA" id="ARBA00022833"/>
    </source>
</evidence>
<evidence type="ECO:0000256" key="3">
    <source>
        <dbReference type="ARBA" id="ARBA00022723"/>
    </source>
</evidence>
<evidence type="ECO:0000256" key="9">
    <source>
        <dbReference type="ARBA" id="ARBA00023180"/>
    </source>
</evidence>
<dbReference type="FunFam" id="3.40.390.10:FF:000018">
    <property type="entry name" value="Metalloendoproteinase 1"/>
    <property type="match status" value="1"/>
</dbReference>
<feature type="binding site" evidence="11">
    <location>
        <position position="276"/>
    </location>
    <ligand>
        <name>Zn(2+)</name>
        <dbReference type="ChEBI" id="CHEBI:29105"/>
        <label>2</label>
        <note>catalytic</note>
    </ligand>
</feature>
<comment type="cofactor">
    <cofactor evidence="11">
        <name>Zn(2+)</name>
        <dbReference type="ChEBI" id="CHEBI:29105"/>
    </cofactor>
    <text evidence="11">Binds 2 Zn(2+) ions per subunit.</text>
</comment>
<dbReference type="Gene3D" id="3.40.390.10">
    <property type="entry name" value="Collagenase (Catalytic Domain)"/>
    <property type="match status" value="1"/>
</dbReference>
<feature type="binding site" evidence="11">
    <location>
        <position position="213"/>
    </location>
    <ligand>
        <name>Zn(2+)</name>
        <dbReference type="ChEBI" id="CHEBI:29105"/>
        <label>1</label>
    </ligand>
</feature>
<reference evidence="16" key="1">
    <citation type="submission" date="2017-07" db="EMBL/GenBank/DDBJ databases">
        <title>Taro Niue Genome Assembly and Annotation.</title>
        <authorList>
            <person name="Atibalentja N."/>
            <person name="Keating K."/>
            <person name="Fields C.J."/>
        </authorList>
    </citation>
    <scope>NUCLEOTIDE SEQUENCE</scope>
    <source>
        <strain evidence="16">Niue_2</strain>
        <tissue evidence="16">Leaf</tissue>
    </source>
</reference>
<comment type="cofactor">
    <cofactor evidence="11">
        <name>Ca(2+)</name>
        <dbReference type="ChEBI" id="CHEBI:29108"/>
    </cofactor>
    <text evidence="11">Can bind about 5 Ca(2+) ions per subunit.</text>
</comment>
<keyword evidence="5" id="KW-0378">Hydrolase</keyword>
<feature type="active site" evidence="10">
    <location>
        <position position="267"/>
    </location>
</feature>
<organism evidence="16 17">
    <name type="scientific">Colocasia esculenta</name>
    <name type="common">Wild taro</name>
    <name type="synonym">Arum esculentum</name>
    <dbReference type="NCBI Taxonomy" id="4460"/>
    <lineage>
        <taxon>Eukaryota</taxon>
        <taxon>Viridiplantae</taxon>
        <taxon>Streptophyta</taxon>
        <taxon>Embryophyta</taxon>
        <taxon>Tracheophyta</taxon>
        <taxon>Spermatophyta</taxon>
        <taxon>Magnoliopsida</taxon>
        <taxon>Liliopsida</taxon>
        <taxon>Araceae</taxon>
        <taxon>Aroideae</taxon>
        <taxon>Colocasieae</taxon>
        <taxon>Colocasia</taxon>
    </lineage>
</organism>
<evidence type="ECO:0000256" key="13">
    <source>
        <dbReference type="SAM" id="MobiDB-lite"/>
    </source>
</evidence>